<dbReference type="Pfam" id="PF00126">
    <property type="entry name" value="HTH_1"/>
    <property type="match status" value="1"/>
</dbReference>
<accession>A0A059KJ13</accession>
<dbReference type="GO" id="GO:0003677">
    <property type="term" value="F:DNA binding"/>
    <property type="evidence" value="ECO:0007669"/>
    <property type="project" value="UniProtKB-KW"/>
</dbReference>
<evidence type="ECO:0000259" key="5">
    <source>
        <dbReference type="PROSITE" id="PS50931"/>
    </source>
</evidence>
<dbReference type="GO" id="GO:0003700">
    <property type="term" value="F:DNA-binding transcription factor activity"/>
    <property type="evidence" value="ECO:0007669"/>
    <property type="project" value="InterPro"/>
</dbReference>
<protein>
    <submittedName>
        <fullName evidence="6">Transcriptional regulator</fullName>
    </submittedName>
</protein>
<evidence type="ECO:0000313" key="7">
    <source>
        <dbReference type="Proteomes" id="UP000026714"/>
    </source>
</evidence>
<proteinExistence type="inferred from homology"/>
<dbReference type="InterPro" id="IPR036390">
    <property type="entry name" value="WH_DNA-bd_sf"/>
</dbReference>
<keyword evidence="3" id="KW-0238">DNA-binding</keyword>
<dbReference type="Gene3D" id="3.40.190.290">
    <property type="match status" value="1"/>
</dbReference>
<dbReference type="Gene3D" id="1.10.10.10">
    <property type="entry name" value="Winged helix-like DNA-binding domain superfamily/Winged helix DNA-binding domain"/>
    <property type="match status" value="1"/>
</dbReference>
<dbReference type="SUPFAM" id="SSF46785">
    <property type="entry name" value="Winged helix' DNA-binding domain"/>
    <property type="match status" value="1"/>
</dbReference>
<comment type="similarity">
    <text evidence="1">Belongs to the LysR transcriptional regulatory family.</text>
</comment>
<dbReference type="InterPro" id="IPR036388">
    <property type="entry name" value="WH-like_DNA-bd_sf"/>
</dbReference>
<keyword evidence="4" id="KW-0804">Transcription</keyword>
<evidence type="ECO:0000256" key="4">
    <source>
        <dbReference type="ARBA" id="ARBA00023163"/>
    </source>
</evidence>
<dbReference type="PATRIC" id="fig|1286631.3.peg.3221"/>
<dbReference type="PANTHER" id="PTHR30419:SF30">
    <property type="entry name" value="LYSR FAMILY TRANSCRIPTIONAL REGULATOR"/>
    <property type="match status" value="1"/>
</dbReference>
<sequence>MMKIPALRALISAIDEGSLRAAARRIGVSQPALTKMIRELEQELAAPLLVRSTTGVTPTAQGKVLYERAGLALRELAGAAQEIGQLGGRMSGQLRIGAVPLAVMLLVPETLRTFSREFDGVHLQINEELYIEQLMNLRRGDVDIALGPIPDRLPPGEFHVEVLMPMSMVVVARRGSVHATARSLEALRGARWVYTGLSGVTGYGRRLFEQNGLEPPACGATVNSTLGLLSLIGGADFVGLMPRPLALHPAAAPFIEIPPLQEAPLGLVLGAITRVETALRPVVRHFLTHLHRAAHHLQNDPSWRRI</sequence>
<evidence type="ECO:0000256" key="3">
    <source>
        <dbReference type="ARBA" id="ARBA00023125"/>
    </source>
</evidence>
<dbReference type="PANTHER" id="PTHR30419">
    <property type="entry name" value="HTH-TYPE TRANSCRIPTIONAL REGULATOR YBHD"/>
    <property type="match status" value="1"/>
</dbReference>
<keyword evidence="2" id="KW-0805">Transcription regulation</keyword>
<gene>
    <name evidence="6" type="ORF">X805_33000</name>
</gene>
<evidence type="ECO:0000313" key="6">
    <source>
        <dbReference type="EMBL" id="KDB51073.1"/>
    </source>
</evidence>
<reference evidence="6 7" key="1">
    <citation type="journal article" date="2014" name="FEMS Microbiol. Ecol.">
        <title>Sphaerotilus natans encrusted with nanoball-shaped Fe(III) oxide minerals formed by nitrate-reducing mixotrophic Fe(II) oxidation.</title>
        <authorList>
            <person name="Park S."/>
            <person name="Kim D.H."/>
            <person name="Lee J.H."/>
            <person name="Hur H.G."/>
        </authorList>
    </citation>
    <scope>NUCLEOTIDE SEQUENCE [LARGE SCALE GENOMIC DNA]</scope>
    <source>
        <strain evidence="6 7">DSM 6575</strain>
    </source>
</reference>
<evidence type="ECO:0000256" key="2">
    <source>
        <dbReference type="ARBA" id="ARBA00023015"/>
    </source>
</evidence>
<dbReference type="PRINTS" id="PR00039">
    <property type="entry name" value="HTHLYSR"/>
</dbReference>
<evidence type="ECO:0000256" key="1">
    <source>
        <dbReference type="ARBA" id="ARBA00009437"/>
    </source>
</evidence>
<dbReference type="Pfam" id="PF03466">
    <property type="entry name" value="LysR_substrate"/>
    <property type="match status" value="1"/>
</dbReference>
<name>A0A059KJ13_9BURK</name>
<dbReference type="SUPFAM" id="SSF53850">
    <property type="entry name" value="Periplasmic binding protein-like II"/>
    <property type="match status" value="1"/>
</dbReference>
<dbReference type="AlphaFoldDB" id="A0A059KJ13"/>
<dbReference type="InterPro" id="IPR005119">
    <property type="entry name" value="LysR_subst-bd"/>
</dbReference>
<dbReference type="eggNOG" id="COG0583">
    <property type="taxonomic scope" value="Bacteria"/>
</dbReference>
<keyword evidence="7" id="KW-1185">Reference proteome</keyword>
<dbReference type="STRING" id="34103.SAMN05421778_12814"/>
<dbReference type="GO" id="GO:0005829">
    <property type="term" value="C:cytosol"/>
    <property type="evidence" value="ECO:0007669"/>
    <property type="project" value="TreeGrafter"/>
</dbReference>
<dbReference type="EMBL" id="AZRA01000100">
    <property type="protein sequence ID" value="KDB51073.1"/>
    <property type="molecule type" value="Genomic_DNA"/>
</dbReference>
<feature type="domain" description="HTH lysR-type" evidence="5">
    <location>
        <begin position="2"/>
        <end position="59"/>
    </location>
</feature>
<dbReference type="InterPro" id="IPR050950">
    <property type="entry name" value="HTH-type_LysR_regulators"/>
</dbReference>
<dbReference type="Proteomes" id="UP000026714">
    <property type="component" value="Unassembled WGS sequence"/>
</dbReference>
<comment type="caution">
    <text evidence="6">The sequence shown here is derived from an EMBL/GenBank/DDBJ whole genome shotgun (WGS) entry which is preliminary data.</text>
</comment>
<organism evidence="6 7">
    <name type="scientific">Sphaerotilus natans subsp. natans DSM 6575</name>
    <dbReference type="NCBI Taxonomy" id="1286631"/>
    <lineage>
        <taxon>Bacteria</taxon>
        <taxon>Pseudomonadati</taxon>
        <taxon>Pseudomonadota</taxon>
        <taxon>Betaproteobacteria</taxon>
        <taxon>Burkholderiales</taxon>
        <taxon>Sphaerotilaceae</taxon>
        <taxon>Sphaerotilus</taxon>
    </lineage>
</organism>
<dbReference type="PROSITE" id="PS50931">
    <property type="entry name" value="HTH_LYSR"/>
    <property type="match status" value="1"/>
</dbReference>
<dbReference type="InterPro" id="IPR000847">
    <property type="entry name" value="LysR_HTH_N"/>
</dbReference>